<proteinExistence type="predicted"/>
<evidence type="ECO:0000313" key="1">
    <source>
        <dbReference type="EMBL" id="PQO30423.1"/>
    </source>
</evidence>
<name>A0A2S8FE17_9BACT</name>
<protein>
    <submittedName>
        <fullName evidence="1">Uncharacterized protein</fullName>
    </submittedName>
</protein>
<gene>
    <name evidence="1" type="ORF">C5Y83_23965</name>
</gene>
<comment type="caution">
    <text evidence="1">The sequence shown here is derived from an EMBL/GenBank/DDBJ whole genome shotgun (WGS) entry which is preliminary data.</text>
</comment>
<dbReference type="RefSeq" id="WP_105332328.1">
    <property type="nucleotide sequence ID" value="NZ_PUHY01000014.1"/>
</dbReference>
<accession>A0A2S8FE17</accession>
<dbReference type="EMBL" id="PUHY01000014">
    <property type="protein sequence ID" value="PQO30423.1"/>
    <property type="molecule type" value="Genomic_DNA"/>
</dbReference>
<organism evidence="1 2">
    <name type="scientific">Blastopirellula marina</name>
    <dbReference type="NCBI Taxonomy" id="124"/>
    <lineage>
        <taxon>Bacteria</taxon>
        <taxon>Pseudomonadati</taxon>
        <taxon>Planctomycetota</taxon>
        <taxon>Planctomycetia</taxon>
        <taxon>Pirellulales</taxon>
        <taxon>Pirellulaceae</taxon>
        <taxon>Blastopirellula</taxon>
    </lineage>
</organism>
<sequence length="210" mass="23707">MSPLSNDRNGLPENRDLLRDLEWLAESREVDDSWPGPGPMLVNLNVWMEQLASVGPWYLVAATYAAAQQARQHWDAWLRESPEMALESLVDSQPPTQQLEAVAKWIAAPSDQHKQQALDTIDLTKQLHWFHEEYGDVWFDEPGMWAAESSEFCVLSLTGDPYSPISTSTLATISFACAINSFRRTIKDDVRQPISLILAAVGQQFEHSPR</sequence>
<dbReference type="AlphaFoldDB" id="A0A2S8FE17"/>
<dbReference type="Proteomes" id="UP000238322">
    <property type="component" value="Unassembled WGS sequence"/>
</dbReference>
<evidence type="ECO:0000313" key="2">
    <source>
        <dbReference type="Proteomes" id="UP000238322"/>
    </source>
</evidence>
<reference evidence="1 2" key="1">
    <citation type="submission" date="2018-02" db="EMBL/GenBank/DDBJ databases">
        <title>Comparative genomes isolates from brazilian mangrove.</title>
        <authorList>
            <person name="Araujo J.E."/>
            <person name="Taketani R.G."/>
            <person name="Silva M.C.P."/>
            <person name="Loureco M.V."/>
            <person name="Andreote F.D."/>
        </authorList>
    </citation>
    <scope>NUCLEOTIDE SEQUENCE [LARGE SCALE GENOMIC DNA]</scope>
    <source>
        <strain evidence="1 2">Hex-1 MGV</strain>
    </source>
</reference>